<feature type="coiled-coil region" evidence="1">
    <location>
        <begin position="9"/>
        <end position="36"/>
    </location>
</feature>
<dbReference type="Proteomes" id="UP000030645">
    <property type="component" value="Unassembled WGS sequence"/>
</dbReference>
<dbReference type="AlphaFoldDB" id="W9S9W1"/>
<evidence type="ECO:0000256" key="1">
    <source>
        <dbReference type="SAM" id="Coils"/>
    </source>
</evidence>
<organism evidence="2 3">
    <name type="scientific">Morus notabilis</name>
    <dbReference type="NCBI Taxonomy" id="981085"/>
    <lineage>
        <taxon>Eukaryota</taxon>
        <taxon>Viridiplantae</taxon>
        <taxon>Streptophyta</taxon>
        <taxon>Embryophyta</taxon>
        <taxon>Tracheophyta</taxon>
        <taxon>Spermatophyta</taxon>
        <taxon>Magnoliopsida</taxon>
        <taxon>eudicotyledons</taxon>
        <taxon>Gunneridae</taxon>
        <taxon>Pentapetalae</taxon>
        <taxon>rosids</taxon>
        <taxon>fabids</taxon>
        <taxon>Rosales</taxon>
        <taxon>Moraceae</taxon>
        <taxon>Moreae</taxon>
        <taxon>Morus</taxon>
    </lineage>
</organism>
<reference evidence="3" key="1">
    <citation type="submission" date="2013-01" db="EMBL/GenBank/DDBJ databases">
        <title>Draft Genome Sequence of a Mulberry Tree, Morus notabilis C.K. Schneid.</title>
        <authorList>
            <person name="He N."/>
            <person name="Zhao S."/>
        </authorList>
    </citation>
    <scope>NUCLEOTIDE SEQUENCE</scope>
</reference>
<dbReference type="Pfam" id="PF03087">
    <property type="entry name" value="BPS1"/>
    <property type="match status" value="1"/>
</dbReference>
<evidence type="ECO:0000313" key="3">
    <source>
        <dbReference type="Proteomes" id="UP000030645"/>
    </source>
</evidence>
<keyword evidence="1" id="KW-0175">Coiled coil</keyword>
<sequence>MKKSDNTLAENAQNELQKLEMCIQDLEEGVENLYRSLIKTRVSLLNILNH</sequence>
<evidence type="ECO:0000313" key="2">
    <source>
        <dbReference type="EMBL" id="EXB95390.1"/>
    </source>
</evidence>
<gene>
    <name evidence="2" type="ORF">L484_014363</name>
</gene>
<dbReference type="PANTHER" id="PTHR33070:SF129">
    <property type="entry name" value="DUF241 DOMAIN PROTEIN"/>
    <property type="match status" value="1"/>
</dbReference>
<proteinExistence type="predicted"/>
<name>W9S9W1_9ROSA</name>
<dbReference type="EMBL" id="KE345201">
    <property type="protein sequence ID" value="EXB95390.1"/>
    <property type="molecule type" value="Genomic_DNA"/>
</dbReference>
<dbReference type="InterPro" id="IPR004320">
    <property type="entry name" value="BPS1_pln"/>
</dbReference>
<protein>
    <submittedName>
        <fullName evidence="2">Uncharacterized protein</fullName>
    </submittedName>
</protein>
<dbReference type="GO" id="GO:0048364">
    <property type="term" value="P:root development"/>
    <property type="evidence" value="ECO:0007669"/>
    <property type="project" value="InterPro"/>
</dbReference>
<dbReference type="GO" id="GO:0048367">
    <property type="term" value="P:shoot system development"/>
    <property type="evidence" value="ECO:0007669"/>
    <property type="project" value="InterPro"/>
</dbReference>
<keyword evidence="3" id="KW-1185">Reference proteome</keyword>
<accession>W9S9W1</accession>
<dbReference type="PANTHER" id="PTHR33070">
    <property type="entry name" value="OS06G0725500 PROTEIN"/>
    <property type="match status" value="1"/>
</dbReference>